<comment type="caution">
    <text evidence="2">The sequence shown here is derived from an EMBL/GenBank/DDBJ whole genome shotgun (WGS) entry which is preliminary data.</text>
</comment>
<organism evidence="2 3">
    <name type="scientific">Holothuria leucospilota</name>
    <name type="common">Black long sea cucumber</name>
    <name type="synonym">Mertensiothuria leucospilota</name>
    <dbReference type="NCBI Taxonomy" id="206669"/>
    <lineage>
        <taxon>Eukaryota</taxon>
        <taxon>Metazoa</taxon>
        <taxon>Echinodermata</taxon>
        <taxon>Eleutherozoa</taxon>
        <taxon>Echinozoa</taxon>
        <taxon>Holothuroidea</taxon>
        <taxon>Aspidochirotacea</taxon>
        <taxon>Aspidochirotida</taxon>
        <taxon>Holothuriidae</taxon>
        <taxon>Holothuria</taxon>
    </lineage>
</organism>
<feature type="region of interest" description="Disordered" evidence="1">
    <location>
        <begin position="235"/>
        <end position="255"/>
    </location>
</feature>
<accession>A0A9Q1HB33</accession>
<protein>
    <submittedName>
        <fullName evidence="2">Uncharacterized protein</fullName>
    </submittedName>
</protein>
<name>A0A9Q1HB33_HOLLE</name>
<feature type="compositionally biased region" description="Polar residues" evidence="1">
    <location>
        <begin position="61"/>
        <end position="70"/>
    </location>
</feature>
<dbReference type="Proteomes" id="UP001152320">
    <property type="component" value="Chromosome 7"/>
</dbReference>
<sequence>MDECSALIRDSFIERQLLDENDHDDPWQEDQILTENLLKSSHDVCSWIPKYVRQLRRNHNNKTVSQSKPQNKVGGSLRPSTQVQTKRSQGIPFRNVGKVIEFDFKHYHNPKKYIEQYRRFHTFGGPLEKLSSREVASYGHETDSHAKDHAADFMDENSNYMNLGHPFHNSNSNMPNGKVKNNPPDIELQLQLVSRRPATIQNNGRGNGSQVKYSRSFSGHTPLPNYCALTENAKSRRRAGGRDPRLRGHESDHFQQRTSSDAFLYATDVTYKAPHTAPTDISRRPLEVHLPHGEKMLLNNSKLYSWEQSCFTATTNGNYHQPMGQQLPRAPYMPGSLIRHLPPAYFSAATKEKSVDTKGDKSYR</sequence>
<dbReference type="AlphaFoldDB" id="A0A9Q1HB33"/>
<evidence type="ECO:0000256" key="1">
    <source>
        <dbReference type="SAM" id="MobiDB-lite"/>
    </source>
</evidence>
<dbReference type="EMBL" id="JAIZAY010000007">
    <property type="protein sequence ID" value="KAJ8039420.1"/>
    <property type="molecule type" value="Genomic_DNA"/>
</dbReference>
<feature type="region of interest" description="Disordered" evidence="1">
    <location>
        <begin position="58"/>
        <end position="89"/>
    </location>
</feature>
<evidence type="ECO:0000313" key="2">
    <source>
        <dbReference type="EMBL" id="KAJ8039420.1"/>
    </source>
</evidence>
<feature type="compositionally biased region" description="Polar residues" evidence="1">
    <location>
        <begin position="78"/>
        <end position="88"/>
    </location>
</feature>
<reference evidence="2" key="1">
    <citation type="submission" date="2021-10" db="EMBL/GenBank/DDBJ databases">
        <title>Tropical sea cucumber genome reveals ecological adaptation and Cuvierian tubules defense mechanism.</title>
        <authorList>
            <person name="Chen T."/>
        </authorList>
    </citation>
    <scope>NUCLEOTIDE SEQUENCE</scope>
    <source>
        <strain evidence="2">Nanhai2018</strain>
        <tissue evidence="2">Muscle</tissue>
    </source>
</reference>
<keyword evidence="3" id="KW-1185">Reference proteome</keyword>
<dbReference type="OrthoDB" id="10072175at2759"/>
<proteinExistence type="predicted"/>
<gene>
    <name evidence="2" type="ORF">HOLleu_17135</name>
</gene>
<evidence type="ECO:0000313" key="3">
    <source>
        <dbReference type="Proteomes" id="UP001152320"/>
    </source>
</evidence>
<feature type="compositionally biased region" description="Basic and acidic residues" evidence="1">
    <location>
        <begin position="240"/>
        <end position="255"/>
    </location>
</feature>